<dbReference type="EMBL" id="OU503036">
    <property type="protein sequence ID" value="CAI9754583.1"/>
    <property type="molecule type" value="Genomic_DNA"/>
</dbReference>
<feature type="compositionally biased region" description="Basic residues" evidence="1">
    <location>
        <begin position="25"/>
        <end position="43"/>
    </location>
</feature>
<name>A0AAD1YNW7_9LAMI</name>
<reference evidence="2" key="1">
    <citation type="submission" date="2023-05" db="EMBL/GenBank/DDBJ databases">
        <authorList>
            <person name="Huff M."/>
        </authorList>
    </citation>
    <scope>NUCLEOTIDE SEQUENCE</scope>
</reference>
<evidence type="ECO:0000256" key="1">
    <source>
        <dbReference type="SAM" id="MobiDB-lite"/>
    </source>
</evidence>
<evidence type="ECO:0000313" key="3">
    <source>
        <dbReference type="Proteomes" id="UP000834106"/>
    </source>
</evidence>
<feature type="compositionally biased region" description="Polar residues" evidence="1">
    <location>
        <begin position="90"/>
        <end position="101"/>
    </location>
</feature>
<gene>
    <name evidence="2" type="ORF">FPE_LOCUS2014</name>
</gene>
<feature type="region of interest" description="Disordered" evidence="1">
    <location>
        <begin position="20"/>
        <end position="47"/>
    </location>
</feature>
<dbReference type="AlphaFoldDB" id="A0AAD1YNW7"/>
<organism evidence="2 3">
    <name type="scientific">Fraxinus pennsylvanica</name>
    <dbReference type="NCBI Taxonomy" id="56036"/>
    <lineage>
        <taxon>Eukaryota</taxon>
        <taxon>Viridiplantae</taxon>
        <taxon>Streptophyta</taxon>
        <taxon>Embryophyta</taxon>
        <taxon>Tracheophyta</taxon>
        <taxon>Spermatophyta</taxon>
        <taxon>Magnoliopsida</taxon>
        <taxon>eudicotyledons</taxon>
        <taxon>Gunneridae</taxon>
        <taxon>Pentapetalae</taxon>
        <taxon>asterids</taxon>
        <taxon>lamiids</taxon>
        <taxon>Lamiales</taxon>
        <taxon>Oleaceae</taxon>
        <taxon>Oleeae</taxon>
        <taxon>Fraxinus</taxon>
    </lineage>
</organism>
<evidence type="ECO:0008006" key="4">
    <source>
        <dbReference type="Google" id="ProtNLM"/>
    </source>
</evidence>
<protein>
    <recommendedName>
        <fullName evidence="4">CCT domain-containing protein</fullName>
    </recommendedName>
</protein>
<feature type="region of interest" description="Disordered" evidence="1">
    <location>
        <begin position="68"/>
        <end position="124"/>
    </location>
</feature>
<dbReference type="Proteomes" id="UP000834106">
    <property type="component" value="Chromosome 1"/>
</dbReference>
<proteinExistence type="predicted"/>
<keyword evidence="3" id="KW-1185">Reference proteome</keyword>
<accession>A0AAD1YNW7</accession>
<evidence type="ECO:0000313" key="2">
    <source>
        <dbReference type="EMBL" id="CAI9754583.1"/>
    </source>
</evidence>
<sequence>MILDNPNTTNATLVQGKTLQQQNKVQKHHHHHHHHHHYHHHHPYNLQQQQSLNPDNLSLENLTAVVVNGGPPDKLGQEMEGNANDYGSALGSNGQNGSNGPKGSDNKAIVKCGAGHVSGSGSRRKVDQNWFEYHGRKRLAEERPRIRGQFVRGITEDRCQAEKEDR</sequence>